<organism evidence="1 2">
    <name type="scientific">Anaerohalosphaera lusitana</name>
    <dbReference type="NCBI Taxonomy" id="1936003"/>
    <lineage>
        <taxon>Bacteria</taxon>
        <taxon>Pseudomonadati</taxon>
        <taxon>Planctomycetota</taxon>
        <taxon>Phycisphaerae</taxon>
        <taxon>Sedimentisphaerales</taxon>
        <taxon>Anaerohalosphaeraceae</taxon>
        <taxon>Anaerohalosphaera</taxon>
    </lineage>
</organism>
<dbReference type="EMBL" id="CP019791">
    <property type="protein sequence ID" value="AQT69197.1"/>
    <property type="molecule type" value="Genomic_DNA"/>
</dbReference>
<evidence type="ECO:0000313" key="2">
    <source>
        <dbReference type="Proteomes" id="UP000189674"/>
    </source>
</evidence>
<reference evidence="2" key="1">
    <citation type="submission" date="2017-02" db="EMBL/GenBank/DDBJ databases">
        <title>Comparative genomics and description of representatives of a novel lineage of planctomycetes thriving in anoxic sediments.</title>
        <authorList>
            <person name="Spring S."/>
            <person name="Bunk B."/>
            <person name="Sproer C."/>
        </authorList>
    </citation>
    <scope>NUCLEOTIDE SEQUENCE [LARGE SCALE GENOMIC DNA]</scope>
    <source>
        <strain evidence="2">ST-NAGAB-D1</strain>
    </source>
</reference>
<gene>
    <name evidence="1" type="ORF">STSP2_02384</name>
</gene>
<proteinExistence type="predicted"/>
<dbReference type="RefSeq" id="WP_146662786.1">
    <property type="nucleotide sequence ID" value="NZ_CP019791.1"/>
</dbReference>
<sequence length="143" mass="16337">METKEQFKKRLKSEGRWDEFIKLREGLKRDGLSPKEAWAKARREFEPDFESVPVADNCGGCDSGDGAGMDSGDGIRRETFAAKPNVTARAVVQWVFDHIDVADVRPEDAPSSGAWSFLPRVRTYPKLLKEFYRSIWAKRQSNR</sequence>
<keyword evidence="2" id="KW-1185">Reference proteome</keyword>
<dbReference type="AlphaFoldDB" id="A0A1U9NN19"/>
<evidence type="ECO:0000313" key="1">
    <source>
        <dbReference type="EMBL" id="AQT69197.1"/>
    </source>
</evidence>
<dbReference type="KEGG" id="alus:STSP2_02384"/>
<name>A0A1U9NN19_9BACT</name>
<protein>
    <submittedName>
        <fullName evidence="1">Uncharacterized protein</fullName>
    </submittedName>
</protein>
<accession>A0A1U9NN19</accession>
<dbReference type="Proteomes" id="UP000189674">
    <property type="component" value="Chromosome"/>
</dbReference>